<proteinExistence type="predicted"/>
<evidence type="ECO:0000313" key="2">
    <source>
        <dbReference type="EMBL" id="TDL45576.1"/>
    </source>
</evidence>
<dbReference type="RefSeq" id="WP_133398746.1">
    <property type="nucleotide sequence ID" value="NZ_SMZX01000001.1"/>
</dbReference>
<dbReference type="EMBL" id="SMZX01000001">
    <property type="protein sequence ID" value="TDL45576.1"/>
    <property type="molecule type" value="Genomic_DNA"/>
</dbReference>
<protein>
    <submittedName>
        <fullName evidence="2">Uncharacterized protein</fullName>
    </submittedName>
</protein>
<organism evidence="2 3">
    <name type="scientific">Microbacterium oleivorans</name>
    <dbReference type="NCBI Taxonomy" id="273677"/>
    <lineage>
        <taxon>Bacteria</taxon>
        <taxon>Bacillati</taxon>
        <taxon>Actinomycetota</taxon>
        <taxon>Actinomycetes</taxon>
        <taxon>Micrococcales</taxon>
        <taxon>Microbacteriaceae</taxon>
        <taxon>Microbacterium</taxon>
    </lineage>
</organism>
<dbReference type="Proteomes" id="UP000295633">
    <property type="component" value="Unassembled WGS sequence"/>
</dbReference>
<keyword evidence="1" id="KW-1133">Transmembrane helix</keyword>
<name>A0A4R5YK48_9MICO</name>
<sequence length="232" mass="24587">MGETMLAERLGTAPEKKRWAPRRRVLLIAALAVGAIAVVVAGWQIAAWTALGAVRIVYDARPVACEGAEVGLQPSGASGEVTGDNGFAWDETFYSSVLWVEPGMTCAIRFFVVNDGWSEVDAQAVALPGMQEEHVSLVRPTMVNPNGQTRLTDTDDAAVFAIEGMPVPAGEQRAFTVILEANAEDADGYTVCSGFMPTPPQVTVSGLGVQRAVSSPEDSGIWFSAGPRDECD</sequence>
<evidence type="ECO:0000256" key="1">
    <source>
        <dbReference type="SAM" id="Phobius"/>
    </source>
</evidence>
<evidence type="ECO:0000313" key="3">
    <source>
        <dbReference type="Proteomes" id="UP000295633"/>
    </source>
</evidence>
<keyword evidence="1" id="KW-0472">Membrane</keyword>
<feature type="transmembrane region" description="Helical" evidence="1">
    <location>
        <begin position="25"/>
        <end position="46"/>
    </location>
</feature>
<comment type="caution">
    <text evidence="2">The sequence shown here is derived from an EMBL/GenBank/DDBJ whole genome shotgun (WGS) entry which is preliminary data.</text>
</comment>
<gene>
    <name evidence="2" type="ORF">E2R54_03720</name>
</gene>
<reference evidence="2 3" key="1">
    <citation type="submission" date="2019-03" db="EMBL/GenBank/DDBJ databases">
        <title>Genome Sequencing and Assembly of Various Microbes Isolated from Partially Reclaimed Soil and Acid Mine Drainage (AMD) Site.</title>
        <authorList>
            <person name="Steinbock B."/>
            <person name="Bechtold R."/>
            <person name="Sevigny J.L."/>
            <person name="Thomas D."/>
            <person name="Cuthill L.R."/>
            <person name="Aveiro Johannsen E.J."/>
            <person name="Thomas K."/>
            <person name="Ghosh A."/>
        </authorList>
    </citation>
    <scope>NUCLEOTIDE SEQUENCE [LARGE SCALE GENOMIC DNA]</scope>
    <source>
        <strain evidence="2 3">F-B2</strain>
    </source>
</reference>
<accession>A0A4R5YK48</accession>
<dbReference type="AlphaFoldDB" id="A0A4R5YK48"/>
<keyword evidence="1" id="KW-0812">Transmembrane</keyword>